<dbReference type="PROSITE" id="PS00445">
    <property type="entry name" value="FGGY_KINASES_2"/>
    <property type="match status" value="1"/>
</dbReference>
<evidence type="ECO:0000256" key="1">
    <source>
        <dbReference type="ARBA" id="ARBA00009156"/>
    </source>
</evidence>
<dbReference type="Pfam" id="PF02782">
    <property type="entry name" value="FGGY_C"/>
    <property type="match status" value="1"/>
</dbReference>
<feature type="domain" description="Carbohydrate kinase FGGY C-terminal" evidence="9">
    <location>
        <begin position="261"/>
        <end position="447"/>
    </location>
</feature>
<dbReference type="PANTHER" id="PTHR10196:SF69">
    <property type="entry name" value="GLYCEROL KINASE"/>
    <property type="match status" value="1"/>
</dbReference>
<dbReference type="EMBL" id="CP096040">
    <property type="protein sequence ID" value="USQ97355.1"/>
    <property type="molecule type" value="Genomic_DNA"/>
</dbReference>
<dbReference type="InterPro" id="IPR043129">
    <property type="entry name" value="ATPase_NBD"/>
</dbReference>
<evidence type="ECO:0000256" key="2">
    <source>
        <dbReference type="ARBA" id="ARBA00022679"/>
    </source>
</evidence>
<sequence>MADGAILAIDQGTTNTKALLVASDGAIVARATRPMSLNHPQPGWAEQNAEHIWTSIVAVIDDLLAAAPGASVAAVAISNQRETIVAWDAETGRPVAPAISWQCRRSSDLCARLKAEGLEALITARSGLGLDPLFPAAKLAWLLETQPTVANLARQGRLRVGTVDSWLVWNLTAGAVHATDPSNASRTQLLNLRARAWDPDLARIFGVPLAVLPEIRPSDSAFGSVAAGVTSLAPGIPIHAVLGDSHAALFGHVQASPGAVKATIGTGSSIMTTTDSLVASDHGLSSTIGWSRGEACVYALEGNITVSGQAAAFATQLLGLADEQALTDLALSVETSDGVVFVPALAGLGAPHWHDRARGLISGMSLGTRPAHVARAAFEAIALQIADVVTAMEADLGRPISEIRVDGGATRNGVLLQLLADLMDRIVVRQDSPEASALGAARMAALALGAPLVADTAPSLRFEPAMPAATRERIWRDWRAAIARAKLTA</sequence>
<feature type="domain" description="Carbohydrate kinase FGGY N-terminal" evidence="8">
    <location>
        <begin position="6"/>
        <end position="251"/>
    </location>
</feature>
<evidence type="ECO:0000256" key="3">
    <source>
        <dbReference type="ARBA" id="ARBA00022741"/>
    </source>
</evidence>
<evidence type="ECO:0000259" key="8">
    <source>
        <dbReference type="Pfam" id="PF00370"/>
    </source>
</evidence>
<dbReference type="GO" id="GO:0016301">
    <property type="term" value="F:kinase activity"/>
    <property type="evidence" value="ECO:0007669"/>
    <property type="project" value="UniProtKB-KW"/>
</dbReference>
<dbReference type="Proteomes" id="UP001057520">
    <property type="component" value="Chromosome"/>
</dbReference>
<evidence type="ECO:0000256" key="4">
    <source>
        <dbReference type="ARBA" id="ARBA00022777"/>
    </source>
</evidence>
<dbReference type="CDD" id="cd07769">
    <property type="entry name" value="ASKHA_NBD_FGGY_GK"/>
    <property type="match status" value="1"/>
</dbReference>
<evidence type="ECO:0000256" key="6">
    <source>
        <dbReference type="ARBA" id="ARBA00043149"/>
    </source>
</evidence>
<gene>
    <name evidence="10" type="ORF">MZV50_07395</name>
</gene>
<dbReference type="SUPFAM" id="SSF53067">
    <property type="entry name" value="Actin-like ATPase domain"/>
    <property type="match status" value="2"/>
</dbReference>
<dbReference type="Gene3D" id="3.30.420.40">
    <property type="match status" value="2"/>
</dbReference>
<evidence type="ECO:0000256" key="5">
    <source>
        <dbReference type="ARBA" id="ARBA00022840"/>
    </source>
</evidence>
<dbReference type="Pfam" id="PF00370">
    <property type="entry name" value="FGGY_N"/>
    <property type="match status" value="1"/>
</dbReference>
<dbReference type="InterPro" id="IPR018483">
    <property type="entry name" value="Carb_kinase_FGGY_CS"/>
</dbReference>
<evidence type="ECO:0000313" key="11">
    <source>
        <dbReference type="Proteomes" id="UP001057520"/>
    </source>
</evidence>
<dbReference type="PIRSF" id="PIRSF000538">
    <property type="entry name" value="GlpK"/>
    <property type="match status" value="1"/>
</dbReference>
<keyword evidence="3" id="KW-0547">Nucleotide-binding</keyword>
<dbReference type="InterPro" id="IPR018485">
    <property type="entry name" value="FGGY_C"/>
</dbReference>
<dbReference type="InterPro" id="IPR018484">
    <property type="entry name" value="FGGY_N"/>
</dbReference>
<keyword evidence="5" id="KW-0067">ATP-binding</keyword>
<dbReference type="InterPro" id="IPR000577">
    <property type="entry name" value="Carb_kinase_FGGY"/>
</dbReference>
<keyword evidence="11" id="KW-1185">Reference proteome</keyword>
<evidence type="ECO:0000259" key="9">
    <source>
        <dbReference type="Pfam" id="PF02782"/>
    </source>
</evidence>
<protein>
    <recommendedName>
        <fullName evidence="6">ATP:glycerol 3-phosphotransferase</fullName>
    </recommendedName>
</protein>
<proteinExistence type="inferred from homology"/>
<dbReference type="PANTHER" id="PTHR10196">
    <property type="entry name" value="SUGAR KINASE"/>
    <property type="match status" value="1"/>
</dbReference>
<keyword evidence="4 7" id="KW-0418">Kinase</keyword>
<evidence type="ECO:0000256" key="7">
    <source>
        <dbReference type="RuleBase" id="RU003733"/>
    </source>
</evidence>
<comment type="similarity">
    <text evidence="1 7">Belongs to the FGGY kinase family.</text>
</comment>
<name>A0ABY4ZXC4_9CAUL</name>
<accession>A0ABY4ZXC4</accession>
<reference evidence="10 11" key="1">
    <citation type="submission" date="2022-04" db="EMBL/GenBank/DDBJ databases">
        <title>Genome sequence of soybean root-associated Caulobacter segnis RL271.</title>
        <authorList>
            <person name="Longley R."/>
            <person name="Bonito G."/>
            <person name="Trigodet F."/>
            <person name="Crosson S."/>
            <person name="Fiebig A."/>
        </authorList>
    </citation>
    <scope>NUCLEOTIDE SEQUENCE [LARGE SCALE GENOMIC DNA]</scope>
    <source>
        <strain evidence="10 11">RL271</strain>
    </source>
</reference>
<keyword evidence="2 7" id="KW-0808">Transferase</keyword>
<evidence type="ECO:0000313" key="10">
    <source>
        <dbReference type="EMBL" id="USQ97355.1"/>
    </source>
</evidence>
<organism evidence="10 11">
    <name type="scientific">Caulobacter segnis</name>
    <dbReference type="NCBI Taxonomy" id="88688"/>
    <lineage>
        <taxon>Bacteria</taxon>
        <taxon>Pseudomonadati</taxon>
        <taxon>Pseudomonadota</taxon>
        <taxon>Alphaproteobacteria</taxon>
        <taxon>Caulobacterales</taxon>
        <taxon>Caulobacteraceae</taxon>
        <taxon>Caulobacter</taxon>
    </lineage>
</organism>